<dbReference type="PANTHER" id="PTHR42686">
    <property type="entry name" value="GH17980P-RELATED"/>
    <property type="match status" value="1"/>
</dbReference>
<dbReference type="Gene3D" id="3.20.20.100">
    <property type="entry name" value="NADP-dependent oxidoreductase domain"/>
    <property type="match status" value="1"/>
</dbReference>
<organism evidence="2 3">
    <name type="scientific">Clavibacter michiganensis</name>
    <dbReference type="NCBI Taxonomy" id="28447"/>
    <lineage>
        <taxon>Bacteria</taxon>
        <taxon>Bacillati</taxon>
        <taxon>Actinomycetota</taxon>
        <taxon>Actinomycetes</taxon>
        <taxon>Micrococcales</taxon>
        <taxon>Microbacteriaceae</taxon>
        <taxon>Clavibacter</taxon>
    </lineage>
</organism>
<dbReference type="GO" id="GO:0005829">
    <property type="term" value="C:cytosol"/>
    <property type="evidence" value="ECO:0007669"/>
    <property type="project" value="TreeGrafter"/>
</dbReference>
<dbReference type="InterPro" id="IPR023210">
    <property type="entry name" value="NADP_OxRdtase_dom"/>
</dbReference>
<protein>
    <submittedName>
        <fullName evidence="2">D-threo-aldose 1-dehydrogenase</fullName>
    </submittedName>
</protein>
<proteinExistence type="predicted"/>
<dbReference type="PRINTS" id="PR00069">
    <property type="entry name" value="ALDKETRDTASE"/>
</dbReference>
<sequence length="320" mass="34442">MSRIDLPELGLGTAPLGNLYRSRTDDEARDAVRAAWDAGIRCFDTAPHYGLGLAERRLGEVLREHPRDEHVVSTKVGRVLEPVDAPDGRRDDDLFDVPGDHVRRWDFSADGVRRSLDDSLARLGLDRVDVLLIHDPDEHLDQAVREAVPALVRLRDEGVVRAIGVGSGTPRSLAALIGTGALDLAMVAGRYTLLDQTALHEVLPAAEEHGTRVIAVSVFNSGVTASDSPADGATYEYGPASEEVLARARRIAEICAGYGVELPQAAIRFPLRHPAVTTVALGMATADEVREGTARAARPLPDELWAELTAEGMIPEGPLV</sequence>
<dbReference type="CDD" id="cd19152">
    <property type="entry name" value="AKR_AKR15A"/>
    <property type="match status" value="1"/>
</dbReference>
<dbReference type="InterPro" id="IPR020471">
    <property type="entry name" value="AKR"/>
</dbReference>
<dbReference type="InterPro" id="IPR036812">
    <property type="entry name" value="NAD(P)_OxRdtase_dom_sf"/>
</dbReference>
<comment type="caution">
    <text evidence="2">The sequence shown here is derived from an EMBL/GenBank/DDBJ whole genome shotgun (WGS) entry which is preliminary data.</text>
</comment>
<evidence type="ECO:0000313" key="3">
    <source>
        <dbReference type="Proteomes" id="UP000195106"/>
    </source>
</evidence>
<dbReference type="EMBL" id="MDHJ01000001">
    <property type="protein sequence ID" value="OUE08419.1"/>
    <property type="molecule type" value="Genomic_DNA"/>
</dbReference>
<dbReference type="Proteomes" id="UP000195106">
    <property type="component" value="Unassembled WGS sequence"/>
</dbReference>
<name>A0A251XT05_9MICO</name>
<feature type="domain" description="NADP-dependent oxidoreductase" evidence="1">
    <location>
        <begin position="8"/>
        <end position="309"/>
    </location>
</feature>
<dbReference type="SUPFAM" id="SSF51430">
    <property type="entry name" value="NAD(P)-linked oxidoreductase"/>
    <property type="match status" value="1"/>
</dbReference>
<dbReference type="GO" id="GO:0016491">
    <property type="term" value="F:oxidoreductase activity"/>
    <property type="evidence" value="ECO:0007669"/>
    <property type="project" value="InterPro"/>
</dbReference>
<gene>
    <name evidence="2" type="primary">fdh_2</name>
    <name evidence="2" type="ORF">CMsap09_05685</name>
</gene>
<reference evidence="2 3" key="1">
    <citation type="submission" date="2016-08" db="EMBL/GenBank/DDBJ databases">
        <title>Genome sequence of Clavibacter michiganensis spp. strain CASJ009.</title>
        <authorList>
            <person name="Thapa S.P."/>
            <person name="Coaker G."/>
        </authorList>
    </citation>
    <scope>NUCLEOTIDE SEQUENCE [LARGE SCALE GENOMIC DNA]</scope>
    <source>
        <strain evidence="2">CASJ009</strain>
    </source>
</reference>
<dbReference type="AlphaFoldDB" id="A0A251XT05"/>
<evidence type="ECO:0000313" key="2">
    <source>
        <dbReference type="EMBL" id="OUE08419.1"/>
    </source>
</evidence>
<evidence type="ECO:0000259" key="1">
    <source>
        <dbReference type="Pfam" id="PF00248"/>
    </source>
</evidence>
<dbReference type="PANTHER" id="PTHR42686:SF1">
    <property type="entry name" value="GH17980P-RELATED"/>
    <property type="match status" value="1"/>
</dbReference>
<dbReference type="Pfam" id="PF00248">
    <property type="entry name" value="Aldo_ket_red"/>
    <property type="match status" value="1"/>
</dbReference>
<accession>A0A251XT05</accession>